<dbReference type="EMBL" id="LNIX01000002">
    <property type="protein sequence ID" value="OXA59547.1"/>
    <property type="molecule type" value="Genomic_DNA"/>
</dbReference>
<comment type="caution">
    <text evidence="3">The sequence shown here is derived from an EMBL/GenBank/DDBJ whole genome shotgun (WGS) entry which is preliminary data.</text>
</comment>
<dbReference type="InterPro" id="IPR050801">
    <property type="entry name" value="Ca-Dep_Lectins_ImmuneDev"/>
</dbReference>
<evidence type="ECO:0000313" key="3">
    <source>
        <dbReference type="EMBL" id="OXA59547.1"/>
    </source>
</evidence>
<reference evidence="3 4" key="1">
    <citation type="submission" date="2015-12" db="EMBL/GenBank/DDBJ databases">
        <title>The genome of Folsomia candida.</title>
        <authorList>
            <person name="Faddeeva A."/>
            <person name="Derks M.F."/>
            <person name="Anvar Y."/>
            <person name="Smit S."/>
            <person name="Van Straalen N."/>
            <person name="Roelofs D."/>
        </authorList>
    </citation>
    <scope>NUCLEOTIDE SEQUENCE [LARGE SCALE GENOMIC DNA]</scope>
    <source>
        <strain evidence="3 4">VU population</strain>
        <tissue evidence="3">Whole body</tissue>
    </source>
</reference>
<dbReference type="PANTHER" id="PTHR22801:SF63">
    <property type="entry name" value="C-TYPE LECTIN DOMAIN-CONTAINING PROTEIN"/>
    <property type="match status" value="1"/>
</dbReference>
<dbReference type="Pfam" id="PF00059">
    <property type="entry name" value="Lectin_C"/>
    <property type="match status" value="1"/>
</dbReference>
<name>A0A226EQX5_FOLCA</name>
<keyword evidence="3" id="KW-0378">Hydrolase</keyword>
<gene>
    <name evidence="3" type="ORF">Fcan01_05217</name>
</gene>
<feature type="region of interest" description="Disordered" evidence="1">
    <location>
        <begin position="204"/>
        <end position="247"/>
    </location>
</feature>
<feature type="compositionally biased region" description="Low complexity" evidence="1">
    <location>
        <begin position="397"/>
        <end position="409"/>
    </location>
</feature>
<dbReference type="AlphaFoldDB" id="A0A226EQX5"/>
<keyword evidence="3" id="KW-0119">Carbohydrate metabolism</keyword>
<dbReference type="Proteomes" id="UP000198287">
    <property type="component" value="Unassembled WGS sequence"/>
</dbReference>
<proteinExistence type="predicted"/>
<feature type="region of interest" description="Disordered" evidence="1">
    <location>
        <begin position="260"/>
        <end position="415"/>
    </location>
</feature>
<dbReference type="Gene3D" id="3.10.100.10">
    <property type="entry name" value="Mannose-Binding Protein A, subunit A"/>
    <property type="match status" value="1"/>
</dbReference>
<dbReference type="SUPFAM" id="SSF56436">
    <property type="entry name" value="C-type lectin-like"/>
    <property type="match status" value="1"/>
</dbReference>
<accession>A0A226EQX5</accession>
<dbReference type="PROSITE" id="PS50041">
    <property type="entry name" value="C_TYPE_LECTIN_2"/>
    <property type="match status" value="1"/>
</dbReference>
<keyword evidence="3" id="KW-0326">Glycosidase</keyword>
<dbReference type="GO" id="GO:0016798">
    <property type="term" value="F:hydrolase activity, acting on glycosyl bonds"/>
    <property type="evidence" value="ECO:0007669"/>
    <property type="project" value="UniProtKB-KW"/>
</dbReference>
<sequence length="483" mass="51874">MRLCYISVLTLISLSEHIITTDSSGLKDDTSGSLKYVDLDKDYRIYQKKLTYAESLEFCSKCLGSMATFETAAEANKVKDLIYKISVFSEAYDTGKEPHEFGLDRRYWFGLTDEKKEGEWVWMKKPKVEGTPVSNVASYRWYPKQPDHITTKSAEHCAGFPVYHKDEQKAGNATGRQESHYFNDYPCDMKMYFICKNTGDADAASDPSCTSTASSPMPATDPSATTTPPASGNATIPAGNATVPAGNATIPAGNATVPAGDATIPAGNETIPARNTTVPAGNATIPAGNETIPAANSTVAPPSNATSAAPASNETSTTVAPAAGNETATTPAPPPSGSNTTVNADSTTPAPGVASGRSMRRKRRKATTEEPDYGILSSVRRHAVQGRSMRVHHSKSTTETVPLDTLTTTAPPPVDKRRAITRSTTSEEELVPKKEKVTKGKKVLFVEKSDVDSKRKIHSSEILDFANEVISSEDDEVDIDETY</sequence>
<dbReference type="InterPro" id="IPR001304">
    <property type="entry name" value="C-type_lectin-like"/>
</dbReference>
<dbReference type="PANTHER" id="PTHR22801">
    <property type="entry name" value="LITHOSTATHINE"/>
    <property type="match status" value="1"/>
</dbReference>
<keyword evidence="3" id="KW-0624">Polysaccharide degradation</keyword>
<keyword evidence="4" id="KW-1185">Reference proteome</keyword>
<keyword evidence="3" id="KW-0858">Xylan degradation</keyword>
<dbReference type="CDD" id="cd00037">
    <property type="entry name" value="CLECT"/>
    <property type="match status" value="1"/>
</dbReference>
<feature type="domain" description="C-type lectin" evidence="2">
    <location>
        <begin position="43"/>
        <end position="196"/>
    </location>
</feature>
<evidence type="ECO:0000313" key="4">
    <source>
        <dbReference type="Proteomes" id="UP000198287"/>
    </source>
</evidence>
<feature type="compositionally biased region" description="Low complexity" evidence="1">
    <location>
        <begin position="207"/>
        <end position="231"/>
    </location>
</feature>
<evidence type="ECO:0000256" key="1">
    <source>
        <dbReference type="SAM" id="MobiDB-lite"/>
    </source>
</evidence>
<dbReference type="InterPro" id="IPR016186">
    <property type="entry name" value="C-type_lectin-like/link_sf"/>
</dbReference>
<dbReference type="SMART" id="SM00034">
    <property type="entry name" value="CLECT"/>
    <property type="match status" value="1"/>
</dbReference>
<feature type="compositionally biased region" description="Low complexity" evidence="1">
    <location>
        <begin position="297"/>
        <end position="330"/>
    </location>
</feature>
<dbReference type="GO" id="GO:0045493">
    <property type="term" value="P:xylan catabolic process"/>
    <property type="evidence" value="ECO:0007669"/>
    <property type="project" value="UniProtKB-KW"/>
</dbReference>
<organism evidence="3 4">
    <name type="scientific">Folsomia candida</name>
    <name type="common">Springtail</name>
    <dbReference type="NCBI Taxonomy" id="158441"/>
    <lineage>
        <taxon>Eukaryota</taxon>
        <taxon>Metazoa</taxon>
        <taxon>Ecdysozoa</taxon>
        <taxon>Arthropoda</taxon>
        <taxon>Hexapoda</taxon>
        <taxon>Collembola</taxon>
        <taxon>Entomobryomorpha</taxon>
        <taxon>Isotomoidea</taxon>
        <taxon>Isotomidae</taxon>
        <taxon>Proisotominae</taxon>
        <taxon>Folsomia</taxon>
    </lineage>
</organism>
<dbReference type="OrthoDB" id="2142683at2759"/>
<dbReference type="InterPro" id="IPR016187">
    <property type="entry name" value="CTDL_fold"/>
</dbReference>
<protein>
    <submittedName>
        <fullName evidence="3">Endo-1,4-beta-xylanase B</fullName>
    </submittedName>
</protein>
<feature type="compositionally biased region" description="Basic residues" evidence="1">
    <location>
        <begin position="379"/>
        <end position="395"/>
    </location>
</feature>
<evidence type="ECO:0000259" key="2">
    <source>
        <dbReference type="PROSITE" id="PS50041"/>
    </source>
</evidence>